<feature type="transmembrane region" description="Helical" evidence="5">
    <location>
        <begin position="285"/>
        <end position="310"/>
    </location>
</feature>
<evidence type="ECO:0000259" key="6">
    <source>
        <dbReference type="PROSITE" id="PS50850"/>
    </source>
</evidence>
<evidence type="ECO:0000256" key="4">
    <source>
        <dbReference type="ARBA" id="ARBA00023136"/>
    </source>
</evidence>
<dbReference type="Gene3D" id="1.20.1250.20">
    <property type="entry name" value="MFS general substrate transporter like domains"/>
    <property type="match status" value="1"/>
</dbReference>
<organism evidence="7 8">
    <name type="scientific">Brachionus plicatilis</name>
    <name type="common">Marine rotifer</name>
    <name type="synonym">Brachionus muelleri</name>
    <dbReference type="NCBI Taxonomy" id="10195"/>
    <lineage>
        <taxon>Eukaryota</taxon>
        <taxon>Metazoa</taxon>
        <taxon>Spiralia</taxon>
        <taxon>Gnathifera</taxon>
        <taxon>Rotifera</taxon>
        <taxon>Eurotatoria</taxon>
        <taxon>Monogononta</taxon>
        <taxon>Pseudotrocha</taxon>
        <taxon>Ploima</taxon>
        <taxon>Brachionidae</taxon>
        <taxon>Brachionus</taxon>
    </lineage>
</organism>
<dbReference type="EMBL" id="REGN01006946">
    <property type="protein sequence ID" value="RNA07782.1"/>
    <property type="molecule type" value="Genomic_DNA"/>
</dbReference>
<dbReference type="PROSITE" id="PS50850">
    <property type="entry name" value="MFS"/>
    <property type="match status" value="1"/>
</dbReference>
<feature type="transmembrane region" description="Helical" evidence="5">
    <location>
        <begin position="139"/>
        <end position="160"/>
    </location>
</feature>
<accession>A0A3M7Q994</accession>
<evidence type="ECO:0000256" key="3">
    <source>
        <dbReference type="ARBA" id="ARBA00022989"/>
    </source>
</evidence>
<feature type="transmembrane region" description="Helical" evidence="5">
    <location>
        <begin position="172"/>
        <end position="193"/>
    </location>
</feature>
<dbReference type="OrthoDB" id="2544694at2759"/>
<comment type="caution">
    <text evidence="7">The sequence shown here is derived from an EMBL/GenBank/DDBJ whole genome shotgun (WGS) entry which is preliminary data.</text>
</comment>
<dbReference type="InterPro" id="IPR036259">
    <property type="entry name" value="MFS_trans_sf"/>
</dbReference>
<sequence>MEIVGTSKRVSALNTTYYLFIAGEFIVLFFAYNFRDFKTFYLYCTIFISIFVLLIPESPRWLMTQERFHEAYRIFKRIAKSNKKKLNECSELQGLKFMQKTIEKKEDIQLNEQMNESERVEKHLSIYETMKLFFKSKKLLIRSISISINWLTNALVYFGISFNTSDLVGDPYLNFGLSALVEFIAVLVSHVALERFGRKIPYAINMTLTGISLISVMFVPTNFGSLVTVCALIGKFSISFTFNTIYIITAESNPTVIRNSVISACEFFSGLGAVVAPYIQLLGQLYWFPIPYIIYGVFSTISAVSFMIFIPETKSIKVPDTIEELINY</sequence>
<dbReference type="InterPro" id="IPR020846">
    <property type="entry name" value="MFS_dom"/>
</dbReference>
<dbReference type="InterPro" id="IPR005828">
    <property type="entry name" value="MFS_sugar_transport-like"/>
</dbReference>
<evidence type="ECO:0000313" key="7">
    <source>
        <dbReference type="EMBL" id="RNA07782.1"/>
    </source>
</evidence>
<name>A0A3M7Q994_BRAPC</name>
<protein>
    <submittedName>
        <fullName evidence="7">Organic cation transporter</fullName>
    </submittedName>
</protein>
<keyword evidence="8" id="KW-1185">Reference proteome</keyword>
<dbReference type="GO" id="GO:0016020">
    <property type="term" value="C:membrane"/>
    <property type="evidence" value="ECO:0007669"/>
    <property type="project" value="UniProtKB-SubCell"/>
</dbReference>
<keyword evidence="2 5" id="KW-0812">Transmembrane</keyword>
<dbReference type="AlphaFoldDB" id="A0A3M7Q994"/>
<evidence type="ECO:0000256" key="5">
    <source>
        <dbReference type="SAM" id="Phobius"/>
    </source>
</evidence>
<gene>
    <name evidence="7" type="ORF">BpHYR1_005415</name>
</gene>
<feature type="domain" description="Major facilitator superfamily (MFS) profile" evidence="6">
    <location>
        <begin position="1"/>
        <end position="314"/>
    </location>
</feature>
<dbReference type="GO" id="GO:0022857">
    <property type="term" value="F:transmembrane transporter activity"/>
    <property type="evidence" value="ECO:0007669"/>
    <property type="project" value="InterPro"/>
</dbReference>
<evidence type="ECO:0000313" key="8">
    <source>
        <dbReference type="Proteomes" id="UP000276133"/>
    </source>
</evidence>
<keyword evidence="3 5" id="KW-1133">Transmembrane helix</keyword>
<dbReference type="SUPFAM" id="SSF103473">
    <property type="entry name" value="MFS general substrate transporter"/>
    <property type="match status" value="1"/>
</dbReference>
<dbReference type="Pfam" id="PF00083">
    <property type="entry name" value="Sugar_tr"/>
    <property type="match status" value="1"/>
</dbReference>
<dbReference type="Proteomes" id="UP000276133">
    <property type="component" value="Unassembled WGS sequence"/>
</dbReference>
<dbReference type="STRING" id="10195.A0A3M7Q994"/>
<feature type="transmembrane region" description="Helical" evidence="5">
    <location>
        <begin position="260"/>
        <end position="279"/>
    </location>
</feature>
<evidence type="ECO:0000256" key="1">
    <source>
        <dbReference type="ARBA" id="ARBA00004141"/>
    </source>
</evidence>
<feature type="transmembrane region" description="Helical" evidence="5">
    <location>
        <begin position="12"/>
        <end position="34"/>
    </location>
</feature>
<comment type="subcellular location">
    <subcellularLocation>
        <location evidence="1">Membrane</location>
        <topology evidence="1">Multi-pass membrane protein</topology>
    </subcellularLocation>
</comment>
<keyword evidence="4 5" id="KW-0472">Membrane</keyword>
<feature type="transmembrane region" description="Helical" evidence="5">
    <location>
        <begin position="40"/>
        <end position="56"/>
    </location>
</feature>
<dbReference type="PANTHER" id="PTHR24064">
    <property type="entry name" value="SOLUTE CARRIER FAMILY 22 MEMBER"/>
    <property type="match status" value="1"/>
</dbReference>
<feature type="transmembrane region" description="Helical" evidence="5">
    <location>
        <begin position="225"/>
        <end position="248"/>
    </location>
</feature>
<reference evidence="7 8" key="1">
    <citation type="journal article" date="2018" name="Sci. Rep.">
        <title>Genomic signatures of local adaptation to the degree of environmental predictability in rotifers.</title>
        <authorList>
            <person name="Franch-Gras L."/>
            <person name="Hahn C."/>
            <person name="Garcia-Roger E.M."/>
            <person name="Carmona M.J."/>
            <person name="Serra M."/>
            <person name="Gomez A."/>
        </authorList>
    </citation>
    <scope>NUCLEOTIDE SEQUENCE [LARGE SCALE GENOMIC DNA]</scope>
    <source>
        <strain evidence="7">HYR1</strain>
    </source>
</reference>
<proteinExistence type="predicted"/>
<evidence type="ECO:0000256" key="2">
    <source>
        <dbReference type="ARBA" id="ARBA00022692"/>
    </source>
</evidence>
<feature type="transmembrane region" description="Helical" evidence="5">
    <location>
        <begin position="200"/>
        <end position="219"/>
    </location>
</feature>